<evidence type="ECO:0000313" key="1">
    <source>
        <dbReference type="EMBL" id="QJA93000.1"/>
    </source>
</evidence>
<protein>
    <submittedName>
        <fullName evidence="1">Uncharacterized protein</fullName>
    </submittedName>
</protein>
<organism evidence="1">
    <name type="scientific">viral metagenome</name>
    <dbReference type="NCBI Taxonomy" id="1070528"/>
    <lineage>
        <taxon>unclassified sequences</taxon>
        <taxon>metagenomes</taxon>
        <taxon>organismal metagenomes</taxon>
    </lineage>
</organism>
<proteinExistence type="predicted"/>
<reference evidence="1" key="1">
    <citation type="submission" date="2020-03" db="EMBL/GenBank/DDBJ databases">
        <title>The deep terrestrial virosphere.</title>
        <authorList>
            <person name="Holmfeldt K."/>
            <person name="Nilsson E."/>
            <person name="Simone D."/>
            <person name="Lopez-Fernandez M."/>
            <person name="Wu X."/>
            <person name="de Brujin I."/>
            <person name="Lundin D."/>
            <person name="Andersson A."/>
            <person name="Bertilsson S."/>
            <person name="Dopson M."/>
        </authorList>
    </citation>
    <scope>NUCLEOTIDE SEQUENCE</scope>
    <source>
        <strain evidence="1">MM415B04391</strain>
    </source>
</reference>
<sequence>MIDYAKMKVGTLRQDIIEKGILSGEEVNKIKGKSALVELHKRLFTEDEEVDQNVLLKSDNLYQGVETHTVPEYGSEEWSAYVMDQFLPSELDKNGHPKINGLRRLVGLLIGDILSSGPSQIFPSHDPDGPGRASAVVDIIIDAGGTPVKFSACADSWHGNTDKEYAVFPLAMAETRAESRALKKALGLAEVSAEELTSQNTAEVVERYTNKLDTEGEWEDGPIKDEQIKVINTLCKRLEIDVDQFINSGESTYEDIGRVSRSNAIKMIKQLNKYQTSKSEIPETIKETIDEN</sequence>
<name>A0A6M3LE16_9ZZZZ</name>
<dbReference type="EMBL" id="MT143114">
    <property type="protein sequence ID" value="QJA93000.1"/>
    <property type="molecule type" value="Genomic_DNA"/>
</dbReference>
<accession>A0A6M3LE16</accession>
<dbReference type="AlphaFoldDB" id="A0A6M3LE16"/>
<gene>
    <name evidence="1" type="ORF">MM415B04391_0006</name>
</gene>